<name>A0A8D9BVB7_9HEMI</name>
<dbReference type="AlphaFoldDB" id="A0A8D9BVB7"/>
<sequence>MTGLATGEVTQGDTAATGLATGEVALGDTVATRLATGEVGMCDTVLTGLTTGEPVRRAIEIISVDNSYLVGDGSDGATAAGLDGNITSLVLLVGDGKKDSGRTLEGEVITLAGCSLEGVEEPFEVDVRLKICSSLGERWLSAMRFGVGDNSTSATSAGVGDVNFNESLDGDNTSRGLVVEAIIEWLGDDGTSPETGDASFEVVCLGEEVKRDCTSEVAGDVSFNGDSGTSGERDVTCGEPLLRKGKVEGKMGEVVI</sequence>
<dbReference type="EMBL" id="HBUF01680660">
    <property type="protein sequence ID" value="CAG6792275.1"/>
    <property type="molecule type" value="Transcribed_RNA"/>
</dbReference>
<protein>
    <submittedName>
        <fullName evidence="1">Uncharacterized protein</fullName>
    </submittedName>
</protein>
<reference evidence="1" key="1">
    <citation type="submission" date="2021-05" db="EMBL/GenBank/DDBJ databases">
        <authorList>
            <person name="Alioto T."/>
            <person name="Alioto T."/>
            <person name="Gomez Garrido J."/>
        </authorList>
    </citation>
    <scope>NUCLEOTIDE SEQUENCE</scope>
</reference>
<organism evidence="1">
    <name type="scientific">Cacopsylla melanoneura</name>
    <dbReference type="NCBI Taxonomy" id="428564"/>
    <lineage>
        <taxon>Eukaryota</taxon>
        <taxon>Metazoa</taxon>
        <taxon>Ecdysozoa</taxon>
        <taxon>Arthropoda</taxon>
        <taxon>Hexapoda</taxon>
        <taxon>Insecta</taxon>
        <taxon>Pterygota</taxon>
        <taxon>Neoptera</taxon>
        <taxon>Paraneoptera</taxon>
        <taxon>Hemiptera</taxon>
        <taxon>Sternorrhyncha</taxon>
        <taxon>Psylloidea</taxon>
        <taxon>Psyllidae</taxon>
        <taxon>Psyllinae</taxon>
        <taxon>Cacopsylla</taxon>
    </lineage>
</organism>
<accession>A0A8D9BVB7</accession>
<proteinExistence type="predicted"/>
<evidence type="ECO:0000313" key="1">
    <source>
        <dbReference type="EMBL" id="CAG6792275.1"/>
    </source>
</evidence>